<dbReference type="GO" id="GO:0005615">
    <property type="term" value="C:extracellular space"/>
    <property type="evidence" value="ECO:0007669"/>
    <property type="project" value="TreeGrafter"/>
</dbReference>
<evidence type="ECO:0000313" key="3">
    <source>
        <dbReference type="EMBL" id="HDX33358.1"/>
    </source>
</evidence>
<dbReference type="FunFam" id="2.30.180.10:FF:000019">
    <property type="entry name" value="Cell surface lipoprotein"/>
    <property type="match status" value="2"/>
</dbReference>
<dbReference type="AlphaFoldDB" id="A0A7C1FRM5"/>
<proteinExistence type="predicted"/>
<feature type="chain" id="PRO_5028010340" evidence="1">
    <location>
        <begin position="27"/>
        <end position="327"/>
    </location>
</feature>
<dbReference type="PROSITE" id="PS50213">
    <property type="entry name" value="FAS1"/>
    <property type="match status" value="2"/>
</dbReference>
<dbReference type="SUPFAM" id="SSF82153">
    <property type="entry name" value="FAS1 domain"/>
    <property type="match status" value="2"/>
</dbReference>
<dbReference type="PANTHER" id="PTHR10900:SF77">
    <property type="entry name" value="FI19380P1"/>
    <property type="match status" value="1"/>
</dbReference>
<dbReference type="InterPro" id="IPR000782">
    <property type="entry name" value="FAS1_domain"/>
</dbReference>
<protein>
    <submittedName>
        <fullName evidence="3">Fasciclin domain-containing protein</fullName>
    </submittedName>
</protein>
<feature type="signal peptide" evidence="1">
    <location>
        <begin position="1"/>
        <end position="26"/>
    </location>
</feature>
<keyword evidence="1" id="KW-0732">Signal</keyword>
<dbReference type="InterPro" id="IPR050904">
    <property type="entry name" value="Adhesion/Biosynth-related"/>
</dbReference>
<dbReference type="PANTHER" id="PTHR10900">
    <property type="entry name" value="PERIOSTIN-RELATED"/>
    <property type="match status" value="1"/>
</dbReference>
<organism evidence="3">
    <name type="scientific">Caldilinea aerophila</name>
    <dbReference type="NCBI Taxonomy" id="133453"/>
    <lineage>
        <taxon>Bacteria</taxon>
        <taxon>Bacillati</taxon>
        <taxon>Chloroflexota</taxon>
        <taxon>Caldilineae</taxon>
        <taxon>Caldilineales</taxon>
        <taxon>Caldilineaceae</taxon>
        <taxon>Caldilinea</taxon>
    </lineage>
</organism>
<dbReference type="Pfam" id="PF02469">
    <property type="entry name" value="Fasciclin"/>
    <property type="match status" value="2"/>
</dbReference>
<dbReference type="InterPro" id="IPR036378">
    <property type="entry name" value="FAS1_dom_sf"/>
</dbReference>
<dbReference type="SMART" id="SM00554">
    <property type="entry name" value="FAS1"/>
    <property type="match status" value="2"/>
</dbReference>
<evidence type="ECO:0000256" key="1">
    <source>
        <dbReference type="SAM" id="SignalP"/>
    </source>
</evidence>
<dbReference type="EMBL" id="DSMG01000190">
    <property type="protein sequence ID" value="HDX33358.1"/>
    <property type="molecule type" value="Genomic_DNA"/>
</dbReference>
<dbReference type="Gene3D" id="2.30.180.10">
    <property type="entry name" value="FAS1 domain"/>
    <property type="match status" value="2"/>
</dbReference>
<accession>A0A7C1FRM5</accession>
<gene>
    <name evidence="3" type="ORF">ENQ20_18025</name>
</gene>
<dbReference type="PROSITE" id="PS51257">
    <property type="entry name" value="PROKAR_LIPOPROTEIN"/>
    <property type="match status" value="1"/>
</dbReference>
<name>A0A7C1FRM5_9CHLR</name>
<reference evidence="3" key="1">
    <citation type="journal article" date="2020" name="mSystems">
        <title>Genome- and Community-Level Interaction Insights into Carbon Utilization and Element Cycling Functions of Hydrothermarchaeota in Hydrothermal Sediment.</title>
        <authorList>
            <person name="Zhou Z."/>
            <person name="Liu Y."/>
            <person name="Xu W."/>
            <person name="Pan J."/>
            <person name="Luo Z.H."/>
            <person name="Li M."/>
        </authorList>
    </citation>
    <scope>NUCLEOTIDE SEQUENCE [LARGE SCALE GENOMIC DNA]</scope>
    <source>
        <strain evidence="3">SpSt-289</strain>
    </source>
</reference>
<comment type="caution">
    <text evidence="3">The sequence shown here is derived from an EMBL/GenBank/DDBJ whole genome shotgun (WGS) entry which is preliminary data.</text>
</comment>
<sequence length="327" mass="32984">MHQAKILALILITALMVAACAPVAPAPMATPAPAPTEPAAEAPADESPGTIVDIAVSAGNFETLVAAVSAAGLVETLQGEGPFTVFAPTDEAFAALPEGTLEALLADPQGQLTQILLYHVVPGKVMSTDLSDGMTAETAQGSPVTFSIKDGVVKVNDATVIAADIEASNGVIHVIDTVILPPSEEAAEEAPGNIAEVAAAAGNFETLLAAVEAAGLVDTLTSEGPFTVFAPTDEAFAALPEGTLEALLADPQGQLTQILLYHVVPGKVMSTDLSDGMTAETAQGSPVTFSIKDGVVKVNDATVIAADIEASNGVIHVIDAVILPPGE</sequence>
<feature type="domain" description="FAS1" evidence="2">
    <location>
        <begin position="191"/>
        <end position="322"/>
    </location>
</feature>
<feature type="domain" description="FAS1" evidence="2">
    <location>
        <begin position="48"/>
        <end position="179"/>
    </location>
</feature>
<evidence type="ECO:0000259" key="2">
    <source>
        <dbReference type="PROSITE" id="PS50213"/>
    </source>
</evidence>